<dbReference type="SUPFAM" id="SSF52540">
    <property type="entry name" value="P-loop containing nucleoside triphosphate hydrolases"/>
    <property type="match status" value="1"/>
</dbReference>
<dbReference type="EC" id="7.6.2.9" evidence="4"/>
<protein>
    <recommendedName>
        <fullName evidence="4">ABC-type quaternary amine transporter</fullName>
        <ecNumber evidence="4">7.6.2.9</ecNumber>
    </recommendedName>
</protein>
<accession>A0AAE3GE30</accession>
<dbReference type="EMBL" id="JAMTCK010000005">
    <property type="protein sequence ID" value="MCP2165645.1"/>
    <property type="molecule type" value="Genomic_DNA"/>
</dbReference>
<evidence type="ECO:0000259" key="5">
    <source>
        <dbReference type="PROSITE" id="PS50893"/>
    </source>
</evidence>
<evidence type="ECO:0000256" key="1">
    <source>
        <dbReference type="ARBA" id="ARBA00022448"/>
    </source>
</evidence>
<dbReference type="Proteomes" id="UP001206128">
    <property type="component" value="Unassembled WGS sequence"/>
</dbReference>
<dbReference type="GO" id="GO:0005524">
    <property type="term" value="F:ATP binding"/>
    <property type="evidence" value="ECO:0007669"/>
    <property type="project" value="UniProtKB-KW"/>
</dbReference>
<dbReference type="PANTHER" id="PTHR42781">
    <property type="entry name" value="SPERMIDINE/PUTRESCINE IMPORT ATP-BINDING PROTEIN POTA"/>
    <property type="match status" value="1"/>
</dbReference>
<gene>
    <name evidence="6" type="ORF">LX83_002503</name>
</gene>
<feature type="domain" description="ABC transporter" evidence="5">
    <location>
        <begin position="3"/>
        <end position="233"/>
    </location>
</feature>
<keyword evidence="1" id="KW-0813">Transport</keyword>
<dbReference type="InterPro" id="IPR027417">
    <property type="entry name" value="P-loop_NTPase"/>
</dbReference>
<dbReference type="GO" id="GO:0016887">
    <property type="term" value="F:ATP hydrolysis activity"/>
    <property type="evidence" value="ECO:0007669"/>
    <property type="project" value="InterPro"/>
</dbReference>
<keyword evidence="2" id="KW-0547">Nucleotide-binding</keyword>
<evidence type="ECO:0000256" key="4">
    <source>
        <dbReference type="ARBA" id="ARBA00066388"/>
    </source>
</evidence>
<dbReference type="GO" id="GO:0015418">
    <property type="term" value="F:ABC-type quaternary ammonium compound transporting activity"/>
    <property type="evidence" value="ECO:0007669"/>
    <property type="project" value="UniProtKB-EC"/>
</dbReference>
<reference evidence="6" key="1">
    <citation type="submission" date="2022-06" db="EMBL/GenBank/DDBJ databases">
        <title>Genomic Encyclopedia of Archaeal and Bacterial Type Strains, Phase II (KMG-II): from individual species to whole genera.</title>
        <authorList>
            <person name="Goeker M."/>
        </authorList>
    </citation>
    <scope>NUCLEOTIDE SEQUENCE</scope>
    <source>
        <strain evidence="6">DSM 43935</strain>
    </source>
</reference>
<dbReference type="SMART" id="SM00382">
    <property type="entry name" value="AAA"/>
    <property type="match status" value="1"/>
</dbReference>
<dbReference type="AlphaFoldDB" id="A0AAE3GE30"/>
<keyword evidence="3 6" id="KW-0067">ATP-binding</keyword>
<dbReference type="FunFam" id="3.40.50.300:FF:000425">
    <property type="entry name" value="Probable ABC transporter, ATP-binding subunit"/>
    <property type="match status" value="1"/>
</dbReference>
<dbReference type="PROSITE" id="PS50893">
    <property type="entry name" value="ABC_TRANSPORTER_2"/>
    <property type="match status" value="1"/>
</dbReference>
<evidence type="ECO:0000313" key="7">
    <source>
        <dbReference type="Proteomes" id="UP001206128"/>
    </source>
</evidence>
<sequence>MSLELRGVSVRYGSVTAVSEVDLSVTDGEVVALLGPSGCGKSTLLRAVAGLERPAGGRVDWDGVDLAGVPVHRRGFGLVFQDGQLFPHRDVAGNVAFGLRMRREPAADRARRVGELLELVGLAGYERRRVTELSGGEQQRVALARALAPRPRLLLLDEPLSALDRALREQLAVDLARLLRETSTTALVVTHDHDEAFTLADRVAVMQRGRIRQVGPPERVWRRPADADVAAFLGCAALLPARVRAGVADSALGAVEVGAGVPDGPVRLGLRATALRLAEAGPVRGEVVQRVHRRDHVRLLVRLSDVDAPSVPSTVDAVAPVVDAPAPGQRVRLVLDADGVAVLPA</sequence>
<organism evidence="6 7">
    <name type="scientific">Goodfellowiella coeruleoviolacea</name>
    <dbReference type="NCBI Taxonomy" id="334858"/>
    <lineage>
        <taxon>Bacteria</taxon>
        <taxon>Bacillati</taxon>
        <taxon>Actinomycetota</taxon>
        <taxon>Actinomycetes</taxon>
        <taxon>Pseudonocardiales</taxon>
        <taxon>Pseudonocardiaceae</taxon>
        <taxon>Goodfellowiella</taxon>
    </lineage>
</organism>
<dbReference type="InterPro" id="IPR017871">
    <property type="entry name" value="ABC_transporter-like_CS"/>
</dbReference>
<evidence type="ECO:0000256" key="2">
    <source>
        <dbReference type="ARBA" id="ARBA00022741"/>
    </source>
</evidence>
<name>A0AAE3GE30_9PSEU</name>
<evidence type="ECO:0000256" key="3">
    <source>
        <dbReference type="ARBA" id="ARBA00022840"/>
    </source>
</evidence>
<dbReference type="InterPro" id="IPR050093">
    <property type="entry name" value="ABC_SmlMolc_Importer"/>
</dbReference>
<comment type="caution">
    <text evidence="6">The sequence shown here is derived from an EMBL/GenBank/DDBJ whole genome shotgun (WGS) entry which is preliminary data.</text>
</comment>
<dbReference type="PROSITE" id="PS00211">
    <property type="entry name" value="ABC_TRANSPORTER_1"/>
    <property type="match status" value="1"/>
</dbReference>
<proteinExistence type="predicted"/>
<keyword evidence="7" id="KW-1185">Reference proteome</keyword>
<dbReference type="Pfam" id="PF00005">
    <property type="entry name" value="ABC_tran"/>
    <property type="match status" value="1"/>
</dbReference>
<dbReference type="Gene3D" id="3.40.50.300">
    <property type="entry name" value="P-loop containing nucleotide triphosphate hydrolases"/>
    <property type="match status" value="1"/>
</dbReference>
<dbReference type="InterPro" id="IPR003593">
    <property type="entry name" value="AAA+_ATPase"/>
</dbReference>
<dbReference type="InterPro" id="IPR003439">
    <property type="entry name" value="ABC_transporter-like_ATP-bd"/>
</dbReference>
<dbReference type="RefSeq" id="WP_253770646.1">
    <property type="nucleotide sequence ID" value="NZ_JAMTCK010000005.1"/>
</dbReference>
<evidence type="ECO:0000313" key="6">
    <source>
        <dbReference type="EMBL" id="MCP2165645.1"/>
    </source>
</evidence>
<dbReference type="PANTHER" id="PTHR42781:SF4">
    <property type="entry name" value="SPERMIDINE_PUTRESCINE IMPORT ATP-BINDING PROTEIN POTA"/>
    <property type="match status" value="1"/>
</dbReference>